<evidence type="ECO:0000256" key="1">
    <source>
        <dbReference type="ARBA" id="ARBA00004141"/>
    </source>
</evidence>
<gene>
    <name evidence="17" type="ORF">COX15_00110</name>
</gene>
<evidence type="ECO:0000256" key="4">
    <source>
        <dbReference type="ARBA" id="ARBA00022692"/>
    </source>
</evidence>
<evidence type="ECO:0000313" key="18">
    <source>
        <dbReference type="Proteomes" id="UP000230007"/>
    </source>
</evidence>
<dbReference type="GO" id="GO:0009252">
    <property type="term" value="P:peptidoglycan biosynthetic process"/>
    <property type="evidence" value="ECO:0007669"/>
    <property type="project" value="UniProtKB-KW"/>
</dbReference>
<organism evidence="17 18">
    <name type="scientific">Candidatus Colwellbacteria bacterium CG23_combo_of_CG06-09_8_20_14_all_42_19</name>
    <dbReference type="NCBI Taxonomy" id="1974541"/>
    <lineage>
        <taxon>Bacteria</taxon>
        <taxon>Candidatus Colwelliibacteriota</taxon>
    </lineage>
</organism>
<reference evidence="17 18" key="1">
    <citation type="submission" date="2017-09" db="EMBL/GenBank/DDBJ databases">
        <title>Depth-based differentiation of microbial function through sediment-hosted aquifers and enrichment of novel symbionts in the deep terrestrial subsurface.</title>
        <authorList>
            <person name="Probst A.J."/>
            <person name="Ladd B."/>
            <person name="Jarett J.K."/>
            <person name="Geller-Mcgrath D.E."/>
            <person name="Sieber C.M."/>
            <person name="Emerson J.B."/>
            <person name="Anantharaman K."/>
            <person name="Thomas B.C."/>
            <person name="Malmstrom R."/>
            <person name="Stieglmeier M."/>
            <person name="Klingl A."/>
            <person name="Woyke T."/>
            <person name="Ryan C.M."/>
            <person name="Banfield J.F."/>
        </authorList>
    </citation>
    <scope>NUCLEOTIDE SEQUENCE [LARGE SCALE GENOMIC DNA]</scope>
    <source>
        <strain evidence="17">CG23_combo_of_CG06-09_8_20_14_all_42_19</strain>
    </source>
</reference>
<dbReference type="Proteomes" id="UP000230007">
    <property type="component" value="Unassembled WGS sequence"/>
</dbReference>
<feature type="transmembrane region" description="Helical" evidence="16">
    <location>
        <begin position="74"/>
        <end position="93"/>
    </location>
</feature>
<evidence type="ECO:0000256" key="6">
    <source>
        <dbReference type="ARBA" id="ARBA00022984"/>
    </source>
</evidence>
<evidence type="ECO:0000256" key="13">
    <source>
        <dbReference type="ARBA" id="ARBA00041418"/>
    </source>
</evidence>
<dbReference type="PANTHER" id="PTHR30474">
    <property type="entry name" value="CELL CYCLE PROTEIN"/>
    <property type="match status" value="1"/>
</dbReference>
<feature type="transmembrane region" description="Helical" evidence="16">
    <location>
        <begin position="7"/>
        <end position="29"/>
    </location>
</feature>
<keyword evidence="2" id="KW-0328">Glycosyltransferase</keyword>
<comment type="subcellular location">
    <subcellularLocation>
        <location evidence="1">Membrane</location>
        <topology evidence="1">Multi-pass membrane protein</topology>
    </subcellularLocation>
</comment>
<evidence type="ECO:0000256" key="15">
    <source>
        <dbReference type="ARBA" id="ARBA00049902"/>
    </source>
</evidence>
<feature type="transmembrane region" description="Helical" evidence="16">
    <location>
        <begin position="49"/>
        <end position="67"/>
    </location>
</feature>
<evidence type="ECO:0000256" key="9">
    <source>
        <dbReference type="ARBA" id="ARBA00032370"/>
    </source>
</evidence>
<feature type="non-terminal residue" evidence="17">
    <location>
        <position position="239"/>
    </location>
</feature>
<evidence type="ECO:0000256" key="2">
    <source>
        <dbReference type="ARBA" id="ARBA00022676"/>
    </source>
</evidence>
<comment type="similarity">
    <text evidence="11">Belongs to the SEDS family. FtsW subfamily.</text>
</comment>
<keyword evidence="3" id="KW-0808">Transferase</keyword>
<dbReference type="PANTHER" id="PTHR30474:SF2">
    <property type="entry name" value="PEPTIDOGLYCAN GLYCOSYLTRANSFERASE FTSW-RELATED"/>
    <property type="match status" value="1"/>
</dbReference>
<evidence type="ECO:0000256" key="14">
    <source>
        <dbReference type="ARBA" id="ARBA00044770"/>
    </source>
</evidence>
<protein>
    <recommendedName>
        <fullName evidence="12">Probable peptidoglycan glycosyltransferase FtsW</fullName>
        <ecNumber evidence="14">2.4.99.28</ecNumber>
    </recommendedName>
    <alternativeName>
        <fullName evidence="13">Cell division protein FtsW</fullName>
    </alternativeName>
    <alternativeName>
        <fullName evidence="10">Cell wall polymerase</fullName>
    </alternativeName>
    <alternativeName>
        <fullName evidence="9">Peptidoglycan polymerase</fullName>
    </alternativeName>
</protein>
<evidence type="ECO:0000313" key="17">
    <source>
        <dbReference type="EMBL" id="PIP46648.1"/>
    </source>
</evidence>
<dbReference type="EC" id="2.4.99.28" evidence="14"/>
<feature type="transmembrane region" description="Helical" evidence="16">
    <location>
        <begin position="166"/>
        <end position="182"/>
    </location>
</feature>
<evidence type="ECO:0000256" key="11">
    <source>
        <dbReference type="ARBA" id="ARBA00038053"/>
    </source>
</evidence>
<evidence type="ECO:0000256" key="8">
    <source>
        <dbReference type="ARBA" id="ARBA00023136"/>
    </source>
</evidence>
<evidence type="ECO:0000256" key="3">
    <source>
        <dbReference type="ARBA" id="ARBA00022679"/>
    </source>
</evidence>
<feature type="transmembrane region" description="Helical" evidence="16">
    <location>
        <begin position="105"/>
        <end position="129"/>
    </location>
</feature>
<evidence type="ECO:0000256" key="16">
    <source>
        <dbReference type="SAM" id="Phobius"/>
    </source>
</evidence>
<comment type="catalytic activity">
    <reaction evidence="15">
        <text>[GlcNAc-(1-&gt;4)-Mur2Ac(oyl-L-Ala-gamma-D-Glu-L-Lys-D-Ala-D-Ala)](n)-di-trans,octa-cis-undecaprenyl diphosphate + beta-D-GlcNAc-(1-&gt;4)-Mur2Ac(oyl-L-Ala-gamma-D-Glu-L-Lys-D-Ala-D-Ala)-di-trans,octa-cis-undecaprenyl diphosphate = [GlcNAc-(1-&gt;4)-Mur2Ac(oyl-L-Ala-gamma-D-Glu-L-Lys-D-Ala-D-Ala)](n+1)-di-trans,octa-cis-undecaprenyl diphosphate + di-trans,octa-cis-undecaprenyl diphosphate + H(+)</text>
        <dbReference type="Rhea" id="RHEA:23708"/>
        <dbReference type="Rhea" id="RHEA-COMP:9602"/>
        <dbReference type="Rhea" id="RHEA-COMP:9603"/>
        <dbReference type="ChEBI" id="CHEBI:15378"/>
        <dbReference type="ChEBI" id="CHEBI:58405"/>
        <dbReference type="ChEBI" id="CHEBI:60033"/>
        <dbReference type="ChEBI" id="CHEBI:78435"/>
        <dbReference type="EC" id="2.4.99.28"/>
    </reaction>
</comment>
<feature type="transmembrane region" description="Helical" evidence="16">
    <location>
        <begin position="141"/>
        <end position="160"/>
    </location>
</feature>
<proteinExistence type="inferred from homology"/>
<dbReference type="AlphaFoldDB" id="A0A2H0APW9"/>
<sequence>MKSRKRFDYAILVPVFVLVVFGLMMLASASSDLGKLKFDDAYYYLKHQVFYGLSIGIVGFLLGLFVPYRHYKKFSTLLLFLTIIGLILVFTPLGSSSGTAAERWIALGPITFQPSEILKLTFILYLAAWLSGARSNRGDNFWEGFMPFLAVCGVIGLLLILEKSTSSVIIIMFSALVVYFASGAKRQYVFYAVFLGVLLMSLLVVFTPYRFERIKTYFDHTSDVQGASYQTNQALITIG</sequence>
<accession>A0A2H0APW9</accession>
<keyword evidence="5" id="KW-0133">Cell shape</keyword>
<evidence type="ECO:0000256" key="12">
    <source>
        <dbReference type="ARBA" id="ARBA00041185"/>
    </source>
</evidence>
<dbReference type="EMBL" id="PCSK01000002">
    <property type="protein sequence ID" value="PIP46648.1"/>
    <property type="molecule type" value="Genomic_DNA"/>
</dbReference>
<keyword evidence="7 16" id="KW-1133">Transmembrane helix</keyword>
<dbReference type="Pfam" id="PF01098">
    <property type="entry name" value="FTSW_RODA_SPOVE"/>
    <property type="match status" value="1"/>
</dbReference>
<keyword evidence="4 16" id="KW-0812">Transmembrane</keyword>
<dbReference type="GO" id="GO:0051301">
    <property type="term" value="P:cell division"/>
    <property type="evidence" value="ECO:0007669"/>
    <property type="project" value="InterPro"/>
</dbReference>
<evidence type="ECO:0000256" key="7">
    <source>
        <dbReference type="ARBA" id="ARBA00022989"/>
    </source>
</evidence>
<dbReference type="GO" id="GO:0032153">
    <property type="term" value="C:cell division site"/>
    <property type="evidence" value="ECO:0007669"/>
    <property type="project" value="TreeGrafter"/>
</dbReference>
<evidence type="ECO:0000256" key="5">
    <source>
        <dbReference type="ARBA" id="ARBA00022960"/>
    </source>
</evidence>
<dbReference type="GO" id="GO:0015648">
    <property type="term" value="F:lipid-linked peptidoglycan transporter activity"/>
    <property type="evidence" value="ECO:0007669"/>
    <property type="project" value="TreeGrafter"/>
</dbReference>
<keyword evidence="8 16" id="KW-0472">Membrane</keyword>
<dbReference type="GO" id="GO:0005886">
    <property type="term" value="C:plasma membrane"/>
    <property type="evidence" value="ECO:0007669"/>
    <property type="project" value="TreeGrafter"/>
</dbReference>
<dbReference type="GO" id="GO:0008955">
    <property type="term" value="F:peptidoglycan glycosyltransferase activity"/>
    <property type="evidence" value="ECO:0007669"/>
    <property type="project" value="UniProtKB-EC"/>
</dbReference>
<dbReference type="InterPro" id="IPR001182">
    <property type="entry name" value="FtsW/RodA"/>
</dbReference>
<feature type="transmembrane region" description="Helical" evidence="16">
    <location>
        <begin position="189"/>
        <end position="209"/>
    </location>
</feature>
<dbReference type="GO" id="GO:0008360">
    <property type="term" value="P:regulation of cell shape"/>
    <property type="evidence" value="ECO:0007669"/>
    <property type="project" value="UniProtKB-KW"/>
</dbReference>
<name>A0A2H0APW9_9BACT</name>
<evidence type="ECO:0000256" key="10">
    <source>
        <dbReference type="ARBA" id="ARBA00033270"/>
    </source>
</evidence>
<comment type="caution">
    <text evidence="17">The sequence shown here is derived from an EMBL/GenBank/DDBJ whole genome shotgun (WGS) entry which is preliminary data.</text>
</comment>
<keyword evidence="6" id="KW-0573">Peptidoglycan synthesis</keyword>